<protein>
    <submittedName>
        <fullName evidence="2">Uncharacterized protein</fullName>
    </submittedName>
</protein>
<feature type="transmembrane region" description="Helical" evidence="1">
    <location>
        <begin position="39"/>
        <end position="60"/>
    </location>
</feature>
<evidence type="ECO:0000256" key="1">
    <source>
        <dbReference type="SAM" id="Phobius"/>
    </source>
</evidence>
<gene>
    <name evidence="2" type="ORF">BTU61_00950</name>
    <name evidence="3" type="ORF">J4854_04670</name>
</gene>
<evidence type="ECO:0000313" key="2">
    <source>
        <dbReference type="EMBL" id="MBK4778780.1"/>
    </source>
</evidence>
<evidence type="ECO:0000313" key="5">
    <source>
        <dbReference type="Proteomes" id="UP001138780"/>
    </source>
</evidence>
<keyword evidence="4" id="KW-1185">Reference proteome</keyword>
<dbReference type="Proteomes" id="UP000676511">
    <property type="component" value="Chromosome"/>
</dbReference>
<dbReference type="Proteomes" id="UP001138780">
    <property type="component" value="Unassembled WGS sequence"/>
</dbReference>
<dbReference type="AlphaFoldDB" id="A0A9X0WMI4"/>
<keyword evidence="1" id="KW-0472">Membrane</keyword>
<feature type="transmembrane region" description="Helical" evidence="1">
    <location>
        <begin position="121"/>
        <end position="140"/>
    </location>
</feature>
<evidence type="ECO:0000313" key="4">
    <source>
        <dbReference type="Proteomes" id="UP000676511"/>
    </source>
</evidence>
<evidence type="ECO:0000313" key="3">
    <source>
        <dbReference type="EMBL" id="QUB39743.1"/>
    </source>
</evidence>
<dbReference type="RefSeq" id="WP_200771949.1">
    <property type="nucleotide sequence ID" value="NZ_CP072329.1"/>
</dbReference>
<proteinExistence type="predicted"/>
<feature type="transmembrane region" description="Helical" evidence="1">
    <location>
        <begin position="99"/>
        <end position="115"/>
    </location>
</feature>
<organism evidence="2 5">
    <name type="scientific">Streptococcus lactarius</name>
    <dbReference type="NCBI Taxonomy" id="684066"/>
    <lineage>
        <taxon>Bacteria</taxon>
        <taxon>Bacillati</taxon>
        <taxon>Bacillota</taxon>
        <taxon>Bacilli</taxon>
        <taxon>Lactobacillales</taxon>
        <taxon>Streptococcaceae</taxon>
        <taxon>Streptococcus</taxon>
    </lineage>
</organism>
<feature type="transmembrane region" description="Helical" evidence="1">
    <location>
        <begin position="66"/>
        <end position="87"/>
    </location>
</feature>
<name>A0A9X0WMI4_9STRE</name>
<keyword evidence="1" id="KW-0812">Transmembrane</keyword>
<keyword evidence="1" id="KW-1133">Transmembrane helix</keyword>
<reference evidence="3 4" key="2">
    <citation type="submission" date="2021-03" db="EMBL/GenBank/DDBJ databases">
        <title>Human Oral Microbial Genomes.</title>
        <authorList>
            <person name="Johnston C.D."/>
            <person name="Chen T."/>
            <person name="Dewhirst F.E."/>
        </authorList>
    </citation>
    <scope>NUCLEOTIDE SEQUENCE [LARGE SCALE GENOMIC DNA]</scope>
    <source>
        <strain evidence="3 4">CCUG 66490</strain>
    </source>
</reference>
<dbReference type="EMBL" id="CP072329">
    <property type="protein sequence ID" value="QUB39743.1"/>
    <property type="molecule type" value="Genomic_DNA"/>
</dbReference>
<sequence>MPDQEKYFEENKEHSRMGEDGFNAASIQNHPTKIGFTSILLSAAFYLSIIYLVLFVSYFALSGSAWGFVVLIFLGPNLFSLAIGAFLLRLGMKKGNKSLLHASIGLYLLSIVLAFDPDWEIFRIGPLCLGVLDLIGTLLVKEDTEVLRY</sequence>
<dbReference type="EMBL" id="MRXX01000001">
    <property type="protein sequence ID" value="MBK4778780.1"/>
    <property type="molecule type" value="Genomic_DNA"/>
</dbReference>
<reference evidence="2" key="1">
    <citation type="submission" date="2016-12" db="EMBL/GenBank/DDBJ databases">
        <title>Draft genome of Streptococcus lactarius CCUG 66490T type strain.</title>
        <authorList>
            <person name="Salva-Serra F."/>
            <person name="Engstrom-Jakobsson H."/>
            <person name="Thorell K."/>
            <person name="Gomila M."/>
            <person name="Gonzales-Siles L."/>
            <person name="Busquets A."/>
            <person name="Jaen-Luchoro D."/>
            <person name="Karlsson R."/>
            <person name="Kristiansson E."/>
            <person name="Moore E."/>
        </authorList>
    </citation>
    <scope>NUCLEOTIDE SEQUENCE</scope>
    <source>
        <strain evidence="2">CCUG 66490</strain>
    </source>
</reference>
<accession>A0A9X0WMI4</accession>